<reference evidence="1 2" key="1">
    <citation type="journal article" date="2022" name="Plant J.">
        <title>Chromosome-level genome of Camellia lanceoleosa provides a valuable resource for understanding genome evolution and self-incompatibility.</title>
        <authorList>
            <person name="Gong W."/>
            <person name="Xiao S."/>
            <person name="Wang L."/>
            <person name="Liao Z."/>
            <person name="Chang Y."/>
            <person name="Mo W."/>
            <person name="Hu G."/>
            <person name="Li W."/>
            <person name="Zhao G."/>
            <person name="Zhu H."/>
            <person name="Hu X."/>
            <person name="Ji K."/>
            <person name="Xiang X."/>
            <person name="Song Q."/>
            <person name="Yuan D."/>
            <person name="Jin S."/>
            <person name="Zhang L."/>
        </authorList>
    </citation>
    <scope>NUCLEOTIDE SEQUENCE [LARGE SCALE GENOMIC DNA]</scope>
    <source>
        <strain evidence="1">SQ_2022a</strain>
    </source>
</reference>
<comment type="caution">
    <text evidence="1">The sequence shown here is derived from an EMBL/GenBank/DDBJ whole genome shotgun (WGS) entry which is preliminary data.</text>
</comment>
<dbReference type="Proteomes" id="UP001060215">
    <property type="component" value="Chromosome 12"/>
</dbReference>
<accession>A0ACC0G002</accession>
<organism evidence="1 2">
    <name type="scientific">Camellia lanceoleosa</name>
    <dbReference type="NCBI Taxonomy" id="1840588"/>
    <lineage>
        <taxon>Eukaryota</taxon>
        <taxon>Viridiplantae</taxon>
        <taxon>Streptophyta</taxon>
        <taxon>Embryophyta</taxon>
        <taxon>Tracheophyta</taxon>
        <taxon>Spermatophyta</taxon>
        <taxon>Magnoliopsida</taxon>
        <taxon>eudicotyledons</taxon>
        <taxon>Gunneridae</taxon>
        <taxon>Pentapetalae</taxon>
        <taxon>asterids</taxon>
        <taxon>Ericales</taxon>
        <taxon>Theaceae</taxon>
        <taxon>Camellia</taxon>
    </lineage>
</organism>
<evidence type="ECO:0000313" key="1">
    <source>
        <dbReference type="EMBL" id="KAI7993722.1"/>
    </source>
</evidence>
<proteinExistence type="predicted"/>
<sequence>MKICFLARCGKKPVGTTSYMGQIEHLMQCRSNVQRAEDWLKPSAILEAFESRAARMFIEKLLQDIPGWGVREQLEALCNIYALFLLHKHQGDFLSTGYITAKQASLANDQLRSLYSQVRPNAIALVDAFNYTDHFLGSILGCYDGNVYPKLYEAAWKDPLNDSVVLEGYHEYIRLLLKQNLHTTRL</sequence>
<dbReference type="EMBL" id="CM045769">
    <property type="protein sequence ID" value="KAI7993722.1"/>
    <property type="molecule type" value="Genomic_DNA"/>
</dbReference>
<keyword evidence="2" id="KW-1185">Reference proteome</keyword>
<evidence type="ECO:0000313" key="2">
    <source>
        <dbReference type="Proteomes" id="UP001060215"/>
    </source>
</evidence>
<protein>
    <submittedName>
        <fullName evidence="1">Peroxisomal acyl-coenzyme A oxidase 1</fullName>
    </submittedName>
</protein>
<name>A0ACC0G002_9ERIC</name>
<gene>
    <name evidence="1" type="ORF">LOK49_LG11G02377</name>
</gene>